<gene>
    <name evidence="1" type="ORF">L596_021035</name>
</gene>
<dbReference type="EMBL" id="AZBU02000006">
    <property type="protein sequence ID" value="TKR73760.1"/>
    <property type="molecule type" value="Genomic_DNA"/>
</dbReference>
<protein>
    <submittedName>
        <fullName evidence="1">Uncharacterized protein</fullName>
    </submittedName>
</protein>
<sequence>MKSQNKRNGGGHYFGLCFGDNSIEVCSIKVTKTFSAVGKIFIGCLKHVLRRRLITQWLVITRILAKFNFKSFF</sequence>
<proteinExistence type="predicted"/>
<evidence type="ECO:0000313" key="2">
    <source>
        <dbReference type="Proteomes" id="UP000298663"/>
    </source>
</evidence>
<dbReference type="Proteomes" id="UP000298663">
    <property type="component" value="Unassembled WGS sequence"/>
</dbReference>
<reference evidence="1 2" key="1">
    <citation type="journal article" date="2015" name="Genome Biol.">
        <title>Comparative genomics of Steinernema reveals deeply conserved gene regulatory networks.</title>
        <authorList>
            <person name="Dillman A.R."/>
            <person name="Macchietto M."/>
            <person name="Porter C.F."/>
            <person name="Rogers A."/>
            <person name="Williams B."/>
            <person name="Antoshechkin I."/>
            <person name="Lee M.M."/>
            <person name="Goodwin Z."/>
            <person name="Lu X."/>
            <person name="Lewis E.E."/>
            <person name="Goodrich-Blair H."/>
            <person name="Stock S.P."/>
            <person name="Adams B.J."/>
            <person name="Sternberg P.W."/>
            <person name="Mortazavi A."/>
        </authorList>
    </citation>
    <scope>NUCLEOTIDE SEQUENCE [LARGE SCALE GENOMIC DNA]</scope>
    <source>
        <strain evidence="1 2">ALL</strain>
    </source>
</reference>
<accession>A0A4U5MVC3</accession>
<comment type="caution">
    <text evidence="1">The sequence shown here is derived from an EMBL/GenBank/DDBJ whole genome shotgun (WGS) entry which is preliminary data.</text>
</comment>
<reference evidence="1 2" key="2">
    <citation type="journal article" date="2019" name="G3 (Bethesda)">
        <title>Hybrid Assembly of the Genome of the Entomopathogenic Nematode Steinernema carpocapsae Identifies the X-Chromosome.</title>
        <authorList>
            <person name="Serra L."/>
            <person name="Macchietto M."/>
            <person name="Macias-Munoz A."/>
            <person name="McGill C.J."/>
            <person name="Rodriguez I.M."/>
            <person name="Rodriguez B."/>
            <person name="Murad R."/>
            <person name="Mortazavi A."/>
        </authorList>
    </citation>
    <scope>NUCLEOTIDE SEQUENCE [LARGE SCALE GENOMIC DNA]</scope>
    <source>
        <strain evidence="1 2">ALL</strain>
    </source>
</reference>
<dbReference type="AlphaFoldDB" id="A0A4U5MVC3"/>
<organism evidence="1 2">
    <name type="scientific">Steinernema carpocapsae</name>
    <name type="common">Entomopathogenic nematode</name>
    <dbReference type="NCBI Taxonomy" id="34508"/>
    <lineage>
        <taxon>Eukaryota</taxon>
        <taxon>Metazoa</taxon>
        <taxon>Ecdysozoa</taxon>
        <taxon>Nematoda</taxon>
        <taxon>Chromadorea</taxon>
        <taxon>Rhabditida</taxon>
        <taxon>Tylenchina</taxon>
        <taxon>Panagrolaimomorpha</taxon>
        <taxon>Strongyloidoidea</taxon>
        <taxon>Steinernematidae</taxon>
        <taxon>Steinernema</taxon>
    </lineage>
</organism>
<name>A0A4U5MVC3_STECR</name>
<keyword evidence="2" id="KW-1185">Reference proteome</keyword>
<evidence type="ECO:0000313" key="1">
    <source>
        <dbReference type="EMBL" id="TKR73760.1"/>
    </source>
</evidence>